<keyword evidence="2" id="KW-0548">Nucleotidyltransferase</keyword>
<dbReference type="EMBL" id="UGRI01000001">
    <property type="protein sequence ID" value="SUA25047.1"/>
    <property type="molecule type" value="Genomic_DNA"/>
</dbReference>
<reference evidence="2" key="1">
    <citation type="submission" date="2018-06" db="EMBL/GenBank/DDBJ databases">
        <authorList>
            <consortium name="Pathogen Informatics"/>
            <person name="Doyle S."/>
        </authorList>
    </citation>
    <scope>NUCLEOTIDE SEQUENCE [LARGE SCALE GENOMIC DNA]</scope>
    <source>
        <strain evidence="2">NCTC11421</strain>
    </source>
</reference>
<accession>A0A378W0Q2</accession>
<dbReference type="EC" id="2.7.7.7" evidence="2"/>
<dbReference type="GO" id="GO:0003887">
    <property type="term" value="F:DNA-directed DNA polymerase activity"/>
    <property type="evidence" value="ECO:0007669"/>
    <property type="project" value="UniProtKB-EC"/>
</dbReference>
<dbReference type="InterPro" id="IPR012337">
    <property type="entry name" value="RNaseH-like_sf"/>
</dbReference>
<dbReference type="InterPro" id="IPR002562">
    <property type="entry name" value="3'-5'_exonuclease_dom"/>
</dbReference>
<protein>
    <submittedName>
        <fullName evidence="2">DNA polymerase I</fullName>
        <ecNumber evidence="2">2.7.7.7</ecNumber>
    </submittedName>
</protein>
<keyword evidence="2" id="KW-0808">Transferase</keyword>
<feature type="domain" description="3'-5' exonuclease" evidence="1">
    <location>
        <begin position="2"/>
        <end position="43"/>
    </location>
</feature>
<evidence type="ECO:0000313" key="2">
    <source>
        <dbReference type="EMBL" id="SUA25047.1"/>
    </source>
</evidence>
<dbReference type="InterPro" id="IPR036397">
    <property type="entry name" value="RNaseH_sf"/>
</dbReference>
<dbReference type="GO" id="GO:0003676">
    <property type="term" value="F:nucleic acid binding"/>
    <property type="evidence" value="ECO:0007669"/>
    <property type="project" value="InterPro"/>
</dbReference>
<gene>
    <name evidence="2" type="primary">polA_4</name>
    <name evidence="2" type="ORF">NCTC11421_03055</name>
</gene>
<sequence>MLDKLAKADTIGIDTETTSLDAMNAELVGISIAFQAGEAVYIP</sequence>
<dbReference type="SUPFAM" id="SSF53098">
    <property type="entry name" value="Ribonuclease H-like"/>
    <property type="match status" value="1"/>
</dbReference>
<proteinExistence type="predicted"/>
<dbReference type="Pfam" id="PF01612">
    <property type="entry name" value="DNA_pol_A_exo1"/>
    <property type="match status" value="1"/>
</dbReference>
<organism evidence="2">
    <name type="scientific">Neisseria gonorrhoeae</name>
    <dbReference type="NCBI Taxonomy" id="485"/>
    <lineage>
        <taxon>Bacteria</taxon>
        <taxon>Pseudomonadati</taxon>
        <taxon>Pseudomonadota</taxon>
        <taxon>Betaproteobacteria</taxon>
        <taxon>Neisseriales</taxon>
        <taxon>Neisseriaceae</taxon>
        <taxon>Neisseria</taxon>
    </lineage>
</organism>
<name>A0A378W0Q2_NEIGO</name>
<dbReference type="GO" id="GO:0008408">
    <property type="term" value="F:3'-5' exonuclease activity"/>
    <property type="evidence" value="ECO:0007669"/>
    <property type="project" value="InterPro"/>
</dbReference>
<dbReference type="Gene3D" id="3.30.420.10">
    <property type="entry name" value="Ribonuclease H-like superfamily/Ribonuclease H"/>
    <property type="match status" value="1"/>
</dbReference>
<dbReference type="AlphaFoldDB" id="A0A378W0Q2"/>
<evidence type="ECO:0000259" key="1">
    <source>
        <dbReference type="Pfam" id="PF01612"/>
    </source>
</evidence>